<dbReference type="AlphaFoldDB" id="A0A7K8YYC1"/>
<keyword evidence="3" id="KW-1185">Reference proteome</keyword>
<feature type="region of interest" description="Disordered" evidence="1">
    <location>
        <begin position="29"/>
        <end position="90"/>
    </location>
</feature>
<feature type="compositionally biased region" description="Basic and acidic residues" evidence="1">
    <location>
        <begin position="65"/>
        <end position="80"/>
    </location>
</feature>
<accession>A0A7K8YYC1</accession>
<dbReference type="Proteomes" id="UP000558958">
    <property type="component" value="Unassembled WGS sequence"/>
</dbReference>
<feature type="non-terminal residue" evidence="2">
    <location>
        <position position="1"/>
    </location>
</feature>
<dbReference type="PANTHER" id="PTHR36961:SF1">
    <property type="entry name" value="LEUKEMIA-ASSOCIATED PROTEIN 7"/>
    <property type="match status" value="1"/>
</dbReference>
<dbReference type="EMBL" id="VWZD01009210">
    <property type="protein sequence ID" value="NXG08271.1"/>
    <property type="molecule type" value="Genomic_DNA"/>
</dbReference>
<name>A0A7K8YYC1_9PASS</name>
<proteinExistence type="predicted"/>
<gene>
    <name evidence="2" type="primary">Dleu7</name>
    <name evidence="2" type="ORF">SAKLUC_R06187</name>
</gene>
<dbReference type="PANTHER" id="PTHR36961">
    <property type="entry name" value="LEUKEMIA-ASSOCIATED PROTEIN 7"/>
    <property type="match status" value="1"/>
</dbReference>
<comment type="caution">
    <text evidence="2">The sequence shown here is derived from an EMBL/GenBank/DDBJ whole genome shotgun (WGS) entry which is preliminary data.</text>
</comment>
<protein>
    <submittedName>
        <fullName evidence="2">LEU7 protein</fullName>
    </submittedName>
</protein>
<dbReference type="InterPro" id="IPR031510">
    <property type="entry name" value="DLEU7"/>
</dbReference>
<feature type="non-terminal residue" evidence="2">
    <location>
        <position position="206"/>
    </location>
</feature>
<organism evidence="2 3">
    <name type="scientific">Sakesphorus luctuosus</name>
    <dbReference type="NCBI Taxonomy" id="419690"/>
    <lineage>
        <taxon>Eukaryota</taxon>
        <taxon>Metazoa</taxon>
        <taxon>Chordata</taxon>
        <taxon>Craniata</taxon>
        <taxon>Vertebrata</taxon>
        <taxon>Euteleostomi</taxon>
        <taxon>Archelosauria</taxon>
        <taxon>Archosauria</taxon>
        <taxon>Dinosauria</taxon>
        <taxon>Saurischia</taxon>
        <taxon>Theropoda</taxon>
        <taxon>Coelurosauria</taxon>
        <taxon>Aves</taxon>
        <taxon>Neognathae</taxon>
        <taxon>Neoaves</taxon>
        <taxon>Telluraves</taxon>
        <taxon>Australaves</taxon>
        <taxon>Passeriformes</taxon>
        <taxon>Thamnophilidae</taxon>
        <taxon>Sakesphorus</taxon>
    </lineage>
</organism>
<reference evidence="2 3" key="1">
    <citation type="submission" date="2019-09" db="EMBL/GenBank/DDBJ databases">
        <title>Bird 10,000 Genomes (B10K) Project - Family phase.</title>
        <authorList>
            <person name="Zhang G."/>
        </authorList>
    </citation>
    <scope>NUCLEOTIDE SEQUENCE [LARGE SCALE GENOMIC DNA]</scope>
    <source>
        <strain evidence="2">B10K-DU-001-06</strain>
        <tissue evidence="2">Muscle</tissue>
    </source>
</reference>
<sequence>MVSFGALLVSVGHQAEALHILWAAAAPQLPHSPSQPSHTQTSSTSRFGPAWHNTGKELEGSEYGKTQEEKSPKEGEETGDRSLSSGEPRLGGLAQPRLAICETLQEMALCSKMFQLVETTSCLLHVEHLLFPLLQQHPKVREKQIVEFRNICSLRALHREGQFVKDLHEIHQCLKSVIEKLICSLAVFPSDSYIPVQSALREILQN</sequence>
<dbReference type="Pfam" id="PF15760">
    <property type="entry name" value="DLEU7"/>
    <property type="match status" value="1"/>
</dbReference>
<evidence type="ECO:0000256" key="1">
    <source>
        <dbReference type="SAM" id="MobiDB-lite"/>
    </source>
</evidence>
<feature type="compositionally biased region" description="Low complexity" evidence="1">
    <location>
        <begin position="29"/>
        <end position="45"/>
    </location>
</feature>
<evidence type="ECO:0000313" key="3">
    <source>
        <dbReference type="Proteomes" id="UP000558958"/>
    </source>
</evidence>
<evidence type="ECO:0000313" key="2">
    <source>
        <dbReference type="EMBL" id="NXG08271.1"/>
    </source>
</evidence>